<keyword evidence="4" id="KW-1185">Reference proteome</keyword>
<dbReference type="GO" id="GO:0004040">
    <property type="term" value="F:amidase activity"/>
    <property type="evidence" value="ECO:0007669"/>
    <property type="project" value="InterPro"/>
</dbReference>
<keyword evidence="1" id="KW-0812">Transmembrane</keyword>
<proteinExistence type="predicted"/>
<dbReference type="InterPro" id="IPR023346">
    <property type="entry name" value="Lysozyme-like_dom_sf"/>
</dbReference>
<organism evidence="3 4">
    <name type="scientific">Bacillus timonensis</name>
    <dbReference type="NCBI Taxonomy" id="1033734"/>
    <lineage>
        <taxon>Bacteria</taxon>
        <taxon>Bacillati</taxon>
        <taxon>Bacillota</taxon>
        <taxon>Bacilli</taxon>
        <taxon>Bacillales</taxon>
        <taxon>Bacillaceae</taxon>
        <taxon>Bacillus</taxon>
    </lineage>
</organism>
<keyword evidence="1" id="KW-0472">Membrane</keyword>
<keyword evidence="1" id="KW-1133">Transmembrane helix</keyword>
<dbReference type="STRING" id="1033734.GCA_000285535_01676"/>
<dbReference type="OrthoDB" id="9805070at2"/>
<feature type="transmembrane region" description="Helical" evidence="1">
    <location>
        <begin position="12"/>
        <end position="31"/>
    </location>
</feature>
<dbReference type="InterPro" id="IPR002901">
    <property type="entry name" value="MGlyc_endo_b_GlcNAc-like_dom"/>
</dbReference>
<dbReference type="RefSeq" id="WP_136381368.1">
    <property type="nucleotide sequence ID" value="NZ_SLUB01000056.1"/>
</dbReference>
<evidence type="ECO:0000313" key="4">
    <source>
        <dbReference type="Proteomes" id="UP000306477"/>
    </source>
</evidence>
<dbReference type="AlphaFoldDB" id="A0A4S3PLU0"/>
<accession>A0A4S3PLU0</accession>
<reference evidence="3 4" key="1">
    <citation type="journal article" date="2019" name="Indoor Air">
        <title>Impacts of indoor surface finishes on bacterial viability.</title>
        <authorList>
            <person name="Hu J."/>
            <person name="Maamar S.B."/>
            <person name="Glawe A.J."/>
            <person name="Gottel N."/>
            <person name="Gilbert J.A."/>
            <person name="Hartmann E.M."/>
        </authorList>
    </citation>
    <scope>NUCLEOTIDE SEQUENCE [LARGE SCALE GENOMIC DNA]</scope>
    <source>
        <strain evidence="3 4">AF060A6</strain>
    </source>
</reference>
<dbReference type="Pfam" id="PF01832">
    <property type="entry name" value="Glucosaminidase"/>
    <property type="match status" value="1"/>
</dbReference>
<sequence>MKISTLTKKKPAFLYLIGVLFIMGTSIFATMHHSNAETIEKKNNPVQEIKKEKIDHQEQQTQPVESKPVQMASKNYNVEQENTISGPELDKHLKGNLKGLGTDFVKSGEEHDIDPIFLAALAAQETGWGNSDIASSPWNNIGGITCMPDIYANIFGEDYPNPGCEQLVEGGTNWQKFLSIEDSIRFKAIYLKQYYVKNGNETIGEIQTVYAPSQAANDATGLNNHWVKNIVSIMNDVKAEQA</sequence>
<dbReference type="Proteomes" id="UP000306477">
    <property type="component" value="Unassembled WGS sequence"/>
</dbReference>
<dbReference type="EMBL" id="SLUB01000056">
    <property type="protein sequence ID" value="THE10015.1"/>
    <property type="molecule type" value="Genomic_DNA"/>
</dbReference>
<protein>
    <recommendedName>
        <fullName evidence="2">Mannosyl-glycoprotein endo-beta-N-acetylglucosamidase-like domain-containing protein</fullName>
    </recommendedName>
</protein>
<evidence type="ECO:0000256" key="1">
    <source>
        <dbReference type="SAM" id="Phobius"/>
    </source>
</evidence>
<dbReference type="Gene3D" id="1.10.530.10">
    <property type="match status" value="1"/>
</dbReference>
<feature type="domain" description="Mannosyl-glycoprotein endo-beta-N-acetylglucosamidase-like" evidence="2">
    <location>
        <begin position="103"/>
        <end position="238"/>
    </location>
</feature>
<evidence type="ECO:0000259" key="2">
    <source>
        <dbReference type="Pfam" id="PF01832"/>
    </source>
</evidence>
<comment type="caution">
    <text evidence="3">The sequence shown here is derived from an EMBL/GenBank/DDBJ whole genome shotgun (WGS) entry which is preliminary data.</text>
</comment>
<name>A0A4S3PLU0_9BACI</name>
<gene>
    <name evidence="3" type="ORF">E1I69_20235</name>
</gene>
<dbReference type="SUPFAM" id="SSF53955">
    <property type="entry name" value="Lysozyme-like"/>
    <property type="match status" value="1"/>
</dbReference>
<evidence type="ECO:0000313" key="3">
    <source>
        <dbReference type="EMBL" id="THE10015.1"/>
    </source>
</evidence>